<dbReference type="GO" id="GO:0003677">
    <property type="term" value="F:DNA binding"/>
    <property type="evidence" value="ECO:0007669"/>
    <property type="project" value="UniProtKB-UniRule"/>
</dbReference>
<evidence type="ECO:0000313" key="7">
    <source>
        <dbReference type="Proteomes" id="UP000779574"/>
    </source>
</evidence>
<feature type="compositionally biased region" description="Basic and acidic residues" evidence="4">
    <location>
        <begin position="816"/>
        <end position="829"/>
    </location>
</feature>
<dbReference type="InterPro" id="IPR051965">
    <property type="entry name" value="ChromReg_NeuronalGeneExpr"/>
</dbReference>
<dbReference type="Pfam" id="PF00536">
    <property type="entry name" value="SAM_1"/>
    <property type="match status" value="1"/>
</dbReference>
<evidence type="ECO:0000256" key="3">
    <source>
        <dbReference type="PROSITE-ProRule" id="PRU00267"/>
    </source>
</evidence>
<feature type="compositionally biased region" description="Polar residues" evidence="4">
    <location>
        <begin position="1090"/>
        <end position="1100"/>
    </location>
</feature>
<dbReference type="InterPro" id="IPR009071">
    <property type="entry name" value="HMG_box_dom"/>
</dbReference>
<comment type="caution">
    <text evidence="6">The sequence shown here is derived from an EMBL/GenBank/DDBJ whole genome shotgun (WGS) entry which is preliminary data.</text>
</comment>
<dbReference type="InterPro" id="IPR011021">
    <property type="entry name" value="Arrestin-like_N"/>
</dbReference>
<evidence type="ECO:0000256" key="4">
    <source>
        <dbReference type="SAM" id="MobiDB-lite"/>
    </source>
</evidence>
<dbReference type="Gene3D" id="1.10.30.10">
    <property type="entry name" value="High mobility group box domain"/>
    <property type="match status" value="1"/>
</dbReference>
<proteinExistence type="predicted"/>
<feature type="compositionally biased region" description="Polar residues" evidence="4">
    <location>
        <begin position="830"/>
        <end position="843"/>
    </location>
</feature>
<feature type="compositionally biased region" description="Polar residues" evidence="4">
    <location>
        <begin position="229"/>
        <end position="244"/>
    </location>
</feature>
<keyword evidence="1 3" id="KW-0238">DNA-binding</keyword>
<protein>
    <submittedName>
        <fullName evidence="6">HMG-box</fullName>
    </submittedName>
</protein>
<dbReference type="InterPro" id="IPR013761">
    <property type="entry name" value="SAM/pointed_sf"/>
</dbReference>
<keyword evidence="2 3" id="KW-0539">Nucleus</keyword>
<evidence type="ECO:0000259" key="5">
    <source>
        <dbReference type="PROSITE" id="PS50118"/>
    </source>
</evidence>
<feature type="non-terminal residue" evidence="6">
    <location>
        <position position="1"/>
    </location>
</feature>
<dbReference type="SMART" id="SM00454">
    <property type="entry name" value="SAM"/>
    <property type="match status" value="1"/>
</dbReference>
<name>A0A9P8E7V2_AURME</name>
<feature type="region of interest" description="Disordered" evidence="4">
    <location>
        <begin position="228"/>
        <end position="271"/>
    </location>
</feature>
<reference evidence="6" key="2">
    <citation type="submission" date="2021-08" db="EMBL/GenBank/DDBJ databases">
        <authorList>
            <person name="Gostincar C."/>
            <person name="Sun X."/>
            <person name="Song Z."/>
            <person name="Gunde-Cimerman N."/>
        </authorList>
    </citation>
    <scope>NUCLEOTIDE SEQUENCE</scope>
    <source>
        <strain evidence="6">EXF-9911</strain>
    </source>
</reference>
<dbReference type="Pfam" id="PF00339">
    <property type="entry name" value="Arrestin_N"/>
    <property type="match status" value="1"/>
</dbReference>
<dbReference type="SUPFAM" id="SSF47095">
    <property type="entry name" value="HMG-box"/>
    <property type="match status" value="1"/>
</dbReference>
<feature type="region of interest" description="Disordered" evidence="4">
    <location>
        <begin position="816"/>
        <end position="880"/>
    </location>
</feature>
<feature type="compositionally biased region" description="Acidic residues" evidence="4">
    <location>
        <begin position="1011"/>
        <end position="1022"/>
    </location>
</feature>
<feature type="domain" description="HMG box" evidence="5">
    <location>
        <begin position="874"/>
        <end position="940"/>
    </location>
</feature>
<feature type="compositionally biased region" description="Acidic residues" evidence="4">
    <location>
        <begin position="996"/>
        <end position="1005"/>
    </location>
</feature>
<dbReference type="InterPro" id="IPR036910">
    <property type="entry name" value="HMG_box_dom_sf"/>
</dbReference>
<dbReference type="Proteomes" id="UP000779574">
    <property type="component" value="Unassembled WGS sequence"/>
</dbReference>
<feature type="compositionally biased region" description="Basic and acidic residues" evidence="4">
    <location>
        <begin position="700"/>
        <end position="711"/>
    </location>
</feature>
<feature type="compositionally biased region" description="Low complexity" evidence="4">
    <location>
        <begin position="253"/>
        <end position="269"/>
    </location>
</feature>
<dbReference type="SUPFAM" id="SSF47769">
    <property type="entry name" value="SAM/Pointed domain"/>
    <property type="match status" value="1"/>
</dbReference>
<feature type="compositionally biased region" description="Polar residues" evidence="4">
    <location>
        <begin position="1042"/>
        <end position="1053"/>
    </location>
</feature>
<feature type="compositionally biased region" description="Polar residues" evidence="4">
    <location>
        <begin position="664"/>
        <end position="681"/>
    </location>
</feature>
<feature type="region of interest" description="Disordered" evidence="4">
    <location>
        <begin position="959"/>
        <end position="1179"/>
    </location>
</feature>
<dbReference type="Gene3D" id="1.10.150.50">
    <property type="entry name" value="Transcription Factor, Ets-1"/>
    <property type="match status" value="1"/>
</dbReference>
<feature type="compositionally biased region" description="Polar residues" evidence="4">
    <location>
        <begin position="1067"/>
        <end position="1076"/>
    </location>
</feature>
<evidence type="ECO:0000256" key="1">
    <source>
        <dbReference type="ARBA" id="ARBA00023125"/>
    </source>
</evidence>
<dbReference type="AlphaFoldDB" id="A0A9P8E7V2"/>
<dbReference type="Gene3D" id="2.60.40.640">
    <property type="match status" value="1"/>
</dbReference>
<reference evidence="6" key="1">
    <citation type="journal article" date="2021" name="J Fungi (Basel)">
        <title>Virulence traits and population genomics of the black yeast Aureobasidium melanogenum.</title>
        <authorList>
            <person name="Cernosa A."/>
            <person name="Sun X."/>
            <person name="Gostincar C."/>
            <person name="Fang C."/>
            <person name="Gunde-Cimerman N."/>
            <person name="Song Z."/>
        </authorList>
    </citation>
    <scope>NUCLEOTIDE SEQUENCE</scope>
    <source>
        <strain evidence="6">EXF-9911</strain>
    </source>
</reference>
<feature type="compositionally biased region" description="Polar residues" evidence="4">
    <location>
        <begin position="1168"/>
        <end position="1179"/>
    </location>
</feature>
<accession>A0A9P8E7V2</accession>
<dbReference type="InterPro" id="IPR014756">
    <property type="entry name" value="Ig_E-set"/>
</dbReference>
<dbReference type="PANTHER" id="PTHR46040:SF3">
    <property type="entry name" value="HIGH MOBILITY GROUP PROTEIN 2"/>
    <property type="match status" value="1"/>
</dbReference>
<dbReference type="GO" id="GO:0010468">
    <property type="term" value="P:regulation of gene expression"/>
    <property type="evidence" value="ECO:0007669"/>
    <property type="project" value="TreeGrafter"/>
</dbReference>
<dbReference type="GO" id="GO:0005634">
    <property type="term" value="C:nucleus"/>
    <property type="evidence" value="ECO:0007669"/>
    <property type="project" value="UniProtKB-UniRule"/>
</dbReference>
<dbReference type="SMART" id="SM00398">
    <property type="entry name" value="HMG"/>
    <property type="match status" value="1"/>
</dbReference>
<dbReference type="InterPro" id="IPR014752">
    <property type="entry name" value="Arrestin-like_C"/>
</dbReference>
<evidence type="ECO:0000313" key="6">
    <source>
        <dbReference type="EMBL" id="KAG9683661.1"/>
    </source>
</evidence>
<feature type="region of interest" description="Disordered" evidence="4">
    <location>
        <begin position="1"/>
        <end position="26"/>
    </location>
</feature>
<dbReference type="EMBL" id="JAHFXF010000695">
    <property type="protein sequence ID" value="KAG9683661.1"/>
    <property type="molecule type" value="Genomic_DNA"/>
</dbReference>
<dbReference type="CDD" id="cd09487">
    <property type="entry name" value="SAM_superfamily"/>
    <property type="match status" value="1"/>
</dbReference>
<dbReference type="Pfam" id="PF00505">
    <property type="entry name" value="HMG_box"/>
    <property type="match status" value="1"/>
</dbReference>
<feature type="DNA-binding region" description="HMG box" evidence="3">
    <location>
        <begin position="874"/>
        <end position="940"/>
    </location>
</feature>
<feature type="region of interest" description="Disordered" evidence="4">
    <location>
        <begin position="628"/>
        <end position="739"/>
    </location>
</feature>
<feature type="compositionally biased region" description="Low complexity" evidence="4">
    <location>
        <begin position="1106"/>
        <end position="1123"/>
    </location>
</feature>
<dbReference type="PROSITE" id="PS50118">
    <property type="entry name" value="HMG_BOX_2"/>
    <property type="match status" value="1"/>
</dbReference>
<gene>
    <name evidence="6" type="ORF">KCU76_g12942</name>
</gene>
<feature type="compositionally biased region" description="Basic residues" evidence="4">
    <location>
        <begin position="858"/>
        <end position="867"/>
    </location>
</feature>
<dbReference type="PANTHER" id="PTHR46040">
    <property type="entry name" value="HIGH MOBILITY GROUP PROTEIN 2"/>
    <property type="match status" value="1"/>
</dbReference>
<dbReference type="SUPFAM" id="SSF81296">
    <property type="entry name" value="E set domains"/>
    <property type="match status" value="1"/>
</dbReference>
<organism evidence="6 7">
    <name type="scientific">Aureobasidium melanogenum</name>
    <name type="common">Aureobasidium pullulans var. melanogenum</name>
    <dbReference type="NCBI Taxonomy" id="46634"/>
    <lineage>
        <taxon>Eukaryota</taxon>
        <taxon>Fungi</taxon>
        <taxon>Dikarya</taxon>
        <taxon>Ascomycota</taxon>
        <taxon>Pezizomycotina</taxon>
        <taxon>Dothideomycetes</taxon>
        <taxon>Dothideomycetidae</taxon>
        <taxon>Dothideales</taxon>
        <taxon>Saccotheciaceae</taxon>
        <taxon>Aureobasidium</taxon>
    </lineage>
</organism>
<feature type="compositionally biased region" description="Polar residues" evidence="4">
    <location>
        <begin position="516"/>
        <end position="536"/>
    </location>
</feature>
<evidence type="ECO:0000256" key="2">
    <source>
        <dbReference type="ARBA" id="ARBA00023242"/>
    </source>
</evidence>
<dbReference type="InterPro" id="IPR001660">
    <property type="entry name" value="SAM"/>
</dbReference>
<sequence length="1179" mass="129421">MSSSSPSRSQASSSAPAPSPSVPSASRRILSRFASPLFSQKGRSIADFHIKAQDPHKQYSPGESVKGCVVVKVVKPVRVTHVSVCLHGFVQVFRTPGATADQLRGNTNRIGRAQGRGKKSGEYFGNGFASLFEDESVLCGDGRLDEGVYCFDFEVQFPDDMDLPSSIDFERGTISYMLTATLTRPTTITPITTHEQKIYLVERVDIAPLLAPKPRTITLEPVSRKIKTNKASVSLSTRTPNNPSHEPRPPTPSLSELSLDSRVSSSPSDSPHKVITATVELLKGACLRGDSFPIRISINHTKHIKSINGIIITLYRQARVDMHPALPLGPVSDGQKRKYEDYYPKSITGLGGLSLSGAGSSHTFRKDLAQILVPLYVDPISLTAEINAKIGVPHGAFPTINTVPGAMISFRYYIEVVLDIQGKLTHDRYLSQHGSGPVSAAARPVDAKENNLFSGPDDTPFLMLNGAGILDTAPIRRDKSVATCTFEVVVGTTDSDRKARKGKERATEPPPSPPSAEQTLNTPQRASNHQGHSAVSSRDFESYQHADMYNYDYGHDEYQYGSSYDYGSDGHQYGSGYDYASRGLQWDTDQEYMYDQSYYPDYYEPPTLENEDSLPEKERLRRAEARLMPSQPPAMASASLDAEQATAPALPPDDSYQYSEFAAGSSTQYTGEAMQTTQQPHASEAKHDLIKGSSDNQPPTDDKHELQRRQLELAASGPPSSSVNTAEEEISTESGPSAPLIIDNDMHEYVLDRLDLARYHDAFVDEGFDSWDTLMDVTESDLEALNVKLGHRRKLQRAILNASKDRTPLPLLLHSASRDESAGLDEPKKTQTPHFRQQNSIESQEQDAAARNNGPPQRSKRKYRRHPKADEHAPERPPSAYVIFSNQIRDQLKGKDLSFTEIAKLVGERWQELGPNEKEPCEREAQALKDKYYSELRQYKKTPQYKQYQDYLIEFKAKHSGEGASQAQGPGQGQGPDSKKIKLRSASGQSRSYEEATVDGDEGAEGMDGGEGVDELEGDDGSVDVGDNTHNQPPSPSDRVQHSSTYSSPNTETYRLFPIPKAPSDAGTASSYSTWRSVPPAYPTTAATTLSRHTTNNSALRSEHGSTSPATSLPPTSTHSSASNKPPTILPPLNQLSSIASRKPNDTPLINWPLHTTLPPLDPRAMSQRATPNPLYSPT</sequence>
<feature type="region of interest" description="Disordered" evidence="4">
    <location>
        <begin position="493"/>
        <end position="539"/>
    </location>
</feature>